<dbReference type="AlphaFoldDB" id="A0A1F8FRS8"/>
<feature type="domain" description="Lon N-terminal" evidence="1">
    <location>
        <begin position="29"/>
        <end position="257"/>
    </location>
</feature>
<dbReference type="PANTHER" id="PTHR43718:SF2">
    <property type="entry name" value="LON PROTEASE HOMOLOG, MITOCHONDRIAL"/>
    <property type="match status" value="1"/>
</dbReference>
<name>A0A1F8FRS8_9BACT</name>
<dbReference type="InterPro" id="IPR046336">
    <property type="entry name" value="Lon_prtase_N_sf"/>
</dbReference>
<dbReference type="Gene3D" id="3.40.50.300">
    <property type="entry name" value="P-loop containing nucleotide triphosphate hydrolases"/>
    <property type="match status" value="1"/>
</dbReference>
<organism evidence="2 3">
    <name type="scientific">Candidatus Yanofskybacteria bacterium RIFCSPHIGHO2_02_FULL_46_19</name>
    <dbReference type="NCBI Taxonomy" id="1802684"/>
    <lineage>
        <taxon>Bacteria</taxon>
        <taxon>Candidatus Yanofskyibacteriota</taxon>
    </lineage>
</organism>
<dbReference type="Pfam" id="PF00004">
    <property type="entry name" value="AAA"/>
    <property type="match status" value="1"/>
</dbReference>
<dbReference type="GO" id="GO:0004252">
    <property type="term" value="F:serine-type endopeptidase activity"/>
    <property type="evidence" value="ECO:0007669"/>
    <property type="project" value="InterPro"/>
</dbReference>
<dbReference type="GO" id="GO:0006515">
    <property type="term" value="P:protein quality control for misfolded or incompletely synthesized proteins"/>
    <property type="evidence" value="ECO:0007669"/>
    <property type="project" value="TreeGrafter"/>
</dbReference>
<dbReference type="GO" id="GO:0016887">
    <property type="term" value="F:ATP hydrolysis activity"/>
    <property type="evidence" value="ECO:0007669"/>
    <property type="project" value="InterPro"/>
</dbReference>
<dbReference type="EMBL" id="MGJY01000025">
    <property type="protein sequence ID" value="OGN15843.1"/>
    <property type="molecule type" value="Genomic_DNA"/>
</dbReference>
<gene>
    <name evidence="2" type="ORF">A3C81_01990</name>
</gene>
<dbReference type="InterPro" id="IPR027417">
    <property type="entry name" value="P-loop_NTPase"/>
</dbReference>
<sequence length="645" mass="72577">MLFDCQRVNNKAKPFENKESQMLAKQEGIAVISHDNYILFPGVTVRMYLACQNANTEWPHYLRVGNEVVYALKYDGSQMSYSTSKEDMPSEILFGFYSIGTVAKVRSFQQLSDTRICFELEGLVKCHIKEIDLKRQKAGMQIPIATDLIRQIPGPAVAANSQKTRAEINSIKISLAALTDKVPALLQNEDFTALARELKNADSFQKEIDIIRKLIYLISSRYLKKLVPGMESIQELLAKKSFEEELVVFNGLLSKGLRSQISQKPQEIGQEQGVKVGETKAPENPQHKARLDKCAEVAPNLRPADRTQLEQWIKNYSSPKISPQHDAAQQKYCDLIDKVLEYPWGKRTEDCFDFDEVRKKFDEELYGLETVKREMYGIIAVLKQRRKANLLGSPGDILCLVGKPGVGKSVSIIVLAHAIGRHYQGINLGGINRIEDLTGQQFTFVGSTPSFINGAISQSGVINPIIALEEIDKMRGPWGDPSAELMLILDPVRNHEIRDKYFPDPIRFDYGEVLFICTANSLTGIPPALLSRMLVLEIPGYATEDKFNIAQKYLIPRWAKETGLAQLAEYQIDSEAIRRIIAEYTEQEPGVRLLEHKIKGLFKSIAVAREYHGKMLDKVVVTARDVPNLVSIDKSPCSIGFRAKI</sequence>
<accession>A0A1F8FRS8</accession>
<dbReference type="SUPFAM" id="SSF52540">
    <property type="entry name" value="P-loop containing nucleoside triphosphate hydrolases"/>
    <property type="match status" value="1"/>
</dbReference>
<dbReference type="Proteomes" id="UP000177796">
    <property type="component" value="Unassembled WGS sequence"/>
</dbReference>
<dbReference type="InterPro" id="IPR054594">
    <property type="entry name" value="Lon_lid"/>
</dbReference>
<dbReference type="GO" id="GO:0004176">
    <property type="term" value="F:ATP-dependent peptidase activity"/>
    <property type="evidence" value="ECO:0007669"/>
    <property type="project" value="InterPro"/>
</dbReference>
<dbReference type="Gene3D" id="1.10.8.60">
    <property type="match status" value="1"/>
</dbReference>
<dbReference type="InterPro" id="IPR003111">
    <property type="entry name" value="Lon_prtase_N"/>
</dbReference>
<dbReference type="InterPro" id="IPR003959">
    <property type="entry name" value="ATPase_AAA_core"/>
</dbReference>
<dbReference type="Gene3D" id="2.30.130.40">
    <property type="entry name" value="LON domain-like"/>
    <property type="match status" value="1"/>
</dbReference>
<evidence type="ECO:0000313" key="3">
    <source>
        <dbReference type="Proteomes" id="UP000177796"/>
    </source>
</evidence>
<comment type="caution">
    <text evidence="2">The sequence shown here is derived from an EMBL/GenBank/DDBJ whole genome shotgun (WGS) entry which is preliminary data.</text>
</comment>
<dbReference type="PROSITE" id="PS51787">
    <property type="entry name" value="LON_N"/>
    <property type="match status" value="1"/>
</dbReference>
<dbReference type="InterPro" id="IPR003593">
    <property type="entry name" value="AAA+_ATPase"/>
</dbReference>
<proteinExistence type="predicted"/>
<dbReference type="SMART" id="SM00382">
    <property type="entry name" value="AAA"/>
    <property type="match status" value="1"/>
</dbReference>
<dbReference type="InterPro" id="IPR027065">
    <property type="entry name" value="Lon_Prtase"/>
</dbReference>
<dbReference type="Pfam" id="PF22667">
    <property type="entry name" value="Lon_lid"/>
    <property type="match status" value="1"/>
</dbReference>
<reference evidence="2 3" key="1">
    <citation type="journal article" date="2016" name="Nat. Commun.">
        <title>Thousands of microbial genomes shed light on interconnected biogeochemical processes in an aquifer system.</title>
        <authorList>
            <person name="Anantharaman K."/>
            <person name="Brown C.T."/>
            <person name="Hug L.A."/>
            <person name="Sharon I."/>
            <person name="Castelle C.J."/>
            <person name="Probst A.J."/>
            <person name="Thomas B.C."/>
            <person name="Singh A."/>
            <person name="Wilkins M.J."/>
            <person name="Karaoz U."/>
            <person name="Brodie E.L."/>
            <person name="Williams K.H."/>
            <person name="Hubbard S.S."/>
            <person name="Banfield J.F."/>
        </authorList>
    </citation>
    <scope>NUCLEOTIDE SEQUENCE [LARGE SCALE GENOMIC DNA]</scope>
</reference>
<evidence type="ECO:0000259" key="1">
    <source>
        <dbReference type="PROSITE" id="PS51787"/>
    </source>
</evidence>
<dbReference type="GO" id="GO:0005524">
    <property type="term" value="F:ATP binding"/>
    <property type="evidence" value="ECO:0007669"/>
    <property type="project" value="InterPro"/>
</dbReference>
<evidence type="ECO:0000313" key="2">
    <source>
        <dbReference type="EMBL" id="OGN15843.1"/>
    </source>
</evidence>
<dbReference type="PANTHER" id="PTHR43718">
    <property type="entry name" value="LON PROTEASE"/>
    <property type="match status" value="1"/>
</dbReference>
<protein>
    <recommendedName>
        <fullName evidence="1">Lon N-terminal domain-containing protein</fullName>
    </recommendedName>
</protein>